<dbReference type="EMBL" id="AFFY01000022">
    <property type="protein sequence ID" value="EHH00476.1"/>
    <property type="molecule type" value="Genomic_DNA"/>
</dbReference>
<reference evidence="1 2" key="1">
    <citation type="submission" date="2011-03" db="EMBL/GenBank/DDBJ databases">
        <authorList>
            <person name="Weinstock G."/>
            <person name="Sodergren E."/>
            <person name="Clifton S."/>
            <person name="Fulton L."/>
            <person name="Fulton B."/>
            <person name="Courtney L."/>
            <person name="Fronick C."/>
            <person name="Harrison M."/>
            <person name="Strong C."/>
            <person name="Farmer C."/>
            <person name="Delahaunty K."/>
            <person name="Markovic C."/>
            <person name="Hall O."/>
            <person name="Minx P."/>
            <person name="Tomlinson C."/>
            <person name="Mitreva M."/>
            <person name="Hou S."/>
            <person name="Chen J."/>
            <person name="Wollam A."/>
            <person name="Pepin K.H."/>
            <person name="Johnson M."/>
            <person name="Bhonagiri V."/>
            <person name="Zhang X."/>
            <person name="Suruliraj S."/>
            <person name="Warren W."/>
            <person name="Chinwalla A."/>
            <person name="Mardis E.R."/>
            <person name="Wilson R.K."/>
        </authorList>
    </citation>
    <scope>NUCLEOTIDE SEQUENCE [LARGE SCALE GENOMIC DNA]</scope>
    <source>
        <strain evidence="1 2">YIT 11840</strain>
    </source>
</reference>
<dbReference type="STRING" id="762968.HMPREF9441_01713"/>
<dbReference type="AlphaFoldDB" id="G5SQS3"/>
<comment type="caution">
    <text evidence="1">The sequence shown here is derived from an EMBL/GenBank/DDBJ whole genome shotgun (WGS) entry which is preliminary data.</text>
</comment>
<proteinExistence type="predicted"/>
<evidence type="ECO:0000313" key="2">
    <source>
        <dbReference type="Proteomes" id="UP000003598"/>
    </source>
</evidence>
<dbReference type="Proteomes" id="UP000003598">
    <property type="component" value="Unassembled WGS sequence"/>
</dbReference>
<gene>
    <name evidence="1" type="ORF">HMPREF9441_01713</name>
</gene>
<dbReference type="GeneID" id="93557229"/>
<dbReference type="PROSITE" id="PS51257">
    <property type="entry name" value="PROKAR_LIPOPROTEIN"/>
    <property type="match status" value="1"/>
</dbReference>
<dbReference type="HOGENOM" id="CLU_655276_0_0_10"/>
<dbReference type="RefSeq" id="WP_008619752.1">
    <property type="nucleotide sequence ID" value="NZ_JH376597.1"/>
</dbReference>
<evidence type="ECO:0008006" key="3">
    <source>
        <dbReference type="Google" id="ProtNLM"/>
    </source>
</evidence>
<name>G5SQS3_9BACT</name>
<evidence type="ECO:0000313" key="1">
    <source>
        <dbReference type="EMBL" id="EHH00476.1"/>
    </source>
</evidence>
<dbReference type="OrthoDB" id="10012019at2"/>
<accession>G5SQS3</accession>
<keyword evidence="2" id="KW-1185">Reference proteome</keyword>
<organism evidence="1 2">
    <name type="scientific">Paraprevotella clara YIT 11840</name>
    <dbReference type="NCBI Taxonomy" id="762968"/>
    <lineage>
        <taxon>Bacteria</taxon>
        <taxon>Pseudomonadati</taxon>
        <taxon>Bacteroidota</taxon>
        <taxon>Bacteroidia</taxon>
        <taxon>Bacteroidales</taxon>
        <taxon>Prevotellaceae</taxon>
        <taxon>Paraprevotella</taxon>
    </lineage>
</organism>
<dbReference type="PATRIC" id="fig|762968.3.peg.1529"/>
<protein>
    <recommendedName>
        <fullName evidence="3">Major fimbrial subunit protein N-terminal domain-containing protein</fullName>
    </recommendedName>
</protein>
<sequence>MKMRNGMYLFAAAIVASTMGLTSCSNEEEVVGGAPEVAASKVTMGVYASGMPSKRLAAGDVNLDGTVQSITNVTVVPVFNGTWQTPINLGSITAGTKQSNAQSVNLLKTVNEFLVYGNVANVAQGMTFTAETAGITGEAAAADYKKPYDLTYYADITKFATSSTSVEDNYSYWQLGDWNENATTVGDAKAIKLSGVKYAMGVLAAGVRTTSTFVKDEFSTVEGQNELNDGNWATEINANMTLTGIVIEGQPAEMDAKFNQTGSVKVFEAPADATLKENKIEFTGATNDEPLKVIGANFYTVVAPENEENIVVSFRFQNNTGRTLTLQTKETVADKGFVYYSVKLAKDYKGNTERQIFEAAYTTLLNANITDWGKGTITPPEKTDVFIGVEFETEWSKGIAYDLDI</sequence>